<dbReference type="Proteomes" id="UP000886893">
    <property type="component" value="Unassembled WGS sequence"/>
</dbReference>
<dbReference type="EMBL" id="DVKI01000133">
    <property type="protein sequence ID" value="HIT17573.1"/>
    <property type="molecule type" value="Genomic_DNA"/>
</dbReference>
<protein>
    <submittedName>
        <fullName evidence="1">Uncharacterized protein</fullName>
    </submittedName>
</protein>
<evidence type="ECO:0000313" key="2">
    <source>
        <dbReference type="Proteomes" id="UP000886893"/>
    </source>
</evidence>
<reference evidence="1" key="2">
    <citation type="journal article" date="2021" name="PeerJ">
        <title>Extensive microbial diversity within the chicken gut microbiome revealed by metagenomics and culture.</title>
        <authorList>
            <person name="Gilroy R."/>
            <person name="Ravi A."/>
            <person name="Getino M."/>
            <person name="Pursley I."/>
            <person name="Horton D.L."/>
            <person name="Alikhan N.F."/>
            <person name="Baker D."/>
            <person name="Gharbi K."/>
            <person name="Hall N."/>
            <person name="Watson M."/>
            <person name="Adriaenssens E.M."/>
            <person name="Foster-Nyarko E."/>
            <person name="Jarju S."/>
            <person name="Secka A."/>
            <person name="Antonio M."/>
            <person name="Oren A."/>
            <person name="Chaudhuri R.R."/>
            <person name="La Ragione R."/>
            <person name="Hildebrand F."/>
            <person name="Pallen M.J."/>
        </authorList>
    </citation>
    <scope>NUCLEOTIDE SEQUENCE</scope>
    <source>
        <strain evidence="1">14508</strain>
    </source>
</reference>
<organism evidence="1 2">
    <name type="scientific">Candidatus Caccosoma faecigallinarum</name>
    <dbReference type="NCBI Taxonomy" id="2840720"/>
    <lineage>
        <taxon>Bacteria</taxon>
        <taxon>Bacillati</taxon>
        <taxon>Bacillota</taxon>
        <taxon>Bacillota incertae sedis</taxon>
        <taxon>Candidatus Caccosoma</taxon>
    </lineage>
</organism>
<evidence type="ECO:0000313" key="1">
    <source>
        <dbReference type="EMBL" id="HIT17573.1"/>
    </source>
</evidence>
<name>A0A9D1KAF3_9FIRM</name>
<sequence>MFIHEIVGIFKDKNGALIVLESGKKIKVNVLPIQLIDSLKKHFIRPAILHHYKLPILIQDTWLQPTLSLKNKECEFINLFKITKIVQKDYGSQIYFKNYSCFISFPTNLVYRYIKRNLDFKLRISYPFE</sequence>
<gene>
    <name evidence="1" type="ORF">IAD04_04285</name>
</gene>
<proteinExistence type="predicted"/>
<comment type="caution">
    <text evidence="1">The sequence shown here is derived from an EMBL/GenBank/DDBJ whole genome shotgun (WGS) entry which is preliminary data.</text>
</comment>
<accession>A0A9D1KAF3</accession>
<dbReference type="AlphaFoldDB" id="A0A9D1KAF3"/>
<reference evidence="1" key="1">
    <citation type="submission" date="2020-10" db="EMBL/GenBank/DDBJ databases">
        <authorList>
            <person name="Gilroy R."/>
        </authorList>
    </citation>
    <scope>NUCLEOTIDE SEQUENCE</scope>
    <source>
        <strain evidence="1">14508</strain>
    </source>
</reference>